<dbReference type="InterPro" id="IPR052164">
    <property type="entry name" value="Anthracycline_SecMetBiosynth"/>
</dbReference>
<gene>
    <name evidence="2" type="ORF">KE626_07695</name>
</gene>
<dbReference type="SUPFAM" id="SSF54593">
    <property type="entry name" value="Glyoxalase/Bleomycin resistance protein/Dihydroxybiphenyl dioxygenase"/>
    <property type="match status" value="1"/>
</dbReference>
<keyword evidence="3" id="KW-1185">Reference proteome</keyword>
<dbReference type="PANTHER" id="PTHR33993">
    <property type="entry name" value="GLYOXALASE-RELATED"/>
    <property type="match status" value="1"/>
</dbReference>
<comment type="caution">
    <text evidence="2">The sequence shown here is derived from an EMBL/GenBank/DDBJ whole genome shotgun (WGS) entry which is preliminary data.</text>
</comment>
<dbReference type="EMBL" id="JAGTXB010000003">
    <property type="protein sequence ID" value="MBS0027187.1"/>
    <property type="molecule type" value="Genomic_DNA"/>
</dbReference>
<sequence>MKKNIICWFEIYVKDIHRARAFYIEVLNEKINEVVETPILKMASFATGKDSSIVSGALIEMEGTKAGDERAVNTIVYFPTDDCIASEKKVIAAGGKVLKSQFPVDAPGYCSLCVDTEGNPIGFFSLTKTK</sequence>
<dbReference type="PANTHER" id="PTHR33993:SF2">
    <property type="entry name" value="VOC DOMAIN-CONTAINING PROTEIN"/>
    <property type="match status" value="1"/>
</dbReference>
<accession>A0ABS5IW50</accession>
<reference evidence="2 3" key="1">
    <citation type="submission" date="2021-04" db="EMBL/GenBank/DDBJ databases">
        <title>Chitinophaga sp. nov., isolated from the rhizosphere soil.</title>
        <authorList>
            <person name="He S."/>
        </authorList>
    </citation>
    <scope>NUCLEOTIDE SEQUENCE [LARGE SCALE GENOMIC DNA]</scope>
    <source>
        <strain evidence="2 3">2R12</strain>
    </source>
</reference>
<dbReference type="InterPro" id="IPR004360">
    <property type="entry name" value="Glyas_Fos-R_dOase_dom"/>
</dbReference>
<organism evidence="2 3">
    <name type="scientific">Chitinophaga hostae</name>
    <dbReference type="NCBI Taxonomy" id="2831022"/>
    <lineage>
        <taxon>Bacteria</taxon>
        <taxon>Pseudomonadati</taxon>
        <taxon>Bacteroidota</taxon>
        <taxon>Chitinophagia</taxon>
        <taxon>Chitinophagales</taxon>
        <taxon>Chitinophagaceae</taxon>
        <taxon>Chitinophaga</taxon>
    </lineage>
</organism>
<dbReference type="Pfam" id="PF00903">
    <property type="entry name" value="Glyoxalase"/>
    <property type="match status" value="1"/>
</dbReference>
<dbReference type="InterPro" id="IPR029068">
    <property type="entry name" value="Glyas_Bleomycin-R_OHBP_Dase"/>
</dbReference>
<evidence type="ECO:0000313" key="2">
    <source>
        <dbReference type="EMBL" id="MBS0027187.1"/>
    </source>
</evidence>
<protein>
    <submittedName>
        <fullName evidence="2">VOC family protein</fullName>
    </submittedName>
</protein>
<proteinExistence type="predicted"/>
<dbReference type="Proteomes" id="UP000676386">
    <property type="component" value="Unassembled WGS sequence"/>
</dbReference>
<dbReference type="CDD" id="cd07247">
    <property type="entry name" value="SgaA_N_like"/>
    <property type="match status" value="1"/>
</dbReference>
<feature type="domain" description="Glyoxalase/fosfomycin resistance/dioxygenase" evidence="1">
    <location>
        <begin position="8"/>
        <end position="120"/>
    </location>
</feature>
<evidence type="ECO:0000259" key="1">
    <source>
        <dbReference type="Pfam" id="PF00903"/>
    </source>
</evidence>
<name>A0ABS5IW50_9BACT</name>
<evidence type="ECO:0000313" key="3">
    <source>
        <dbReference type="Proteomes" id="UP000676386"/>
    </source>
</evidence>
<dbReference type="RefSeq" id="WP_211972293.1">
    <property type="nucleotide sequence ID" value="NZ_CBFHAM010000020.1"/>
</dbReference>
<dbReference type="Gene3D" id="3.10.180.10">
    <property type="entry name" value="2,3-Dihydroxybiphenyl 1,2-Dioxygenase, domain 1"/>
    <property type="match status" value="1"/>
</dbReference>